<keyword evidence="11" id="KW-1185">Reference proteome</keyword>
<dbReference type="InterPro" id="IPR006307">
    <property type="entry name" value="BsaZ-like"/>
</dbReference>
<dbReference type="PRINTS" id="PR00950">
    <property type="entry name" value="TYPE3IMSPROT"/>
</dbReference>
<dbReference type="AlphaFoldDB" id="A0A085U435"/>
<dbReference type="Proteomes" id="UP000255169">
    <property type="component" value="Unassembled WGS sequence"/>
</dbReference>
<sequence length="386" mass="43715">MAEKTEQPTDKKVRDSAKKGQSFKGKDLIAAAVLVCGALAISGFSSLTALGHLLQKVLLSPSEIKISAYLDELYRLFLYAVIPVLLCCLLPGMLLSLLQSRFRLATEALKINFSHLNPISGFKKIFGIRPLKELVKALLYLLAFGTSIYTFILLWRREVFMLYHAELEEMITQWGRLCIIFIFVFLASSLILLLLDTLTELFLFIKDLKMEKQEVKKEYKENEGDPQIKQARKEIHREILSEETKNGIKNSQVVMANPTHIALGIYFDPSVAELPLIIVKAQNAQARAVIAYAEEQGIPVVRDIPLARRLYRNNSIFSFIRDDDLLDIMNILIWLKRIELEKLGISLPSALESINQELDATDIEVQDENSVVSQALHSEPPEKKSD</sequence>
<evidence type="ECO:0000256" key="1">
    <source>
        <dbReference type="ARBA" id="ARBA00004651"/>
    </source>
</evidence>
<comment type="subcellular location">
    <subcellularLocation>
        <location evidence="1">Cell membrane</location>
        <topology evidence="1">Multi-pass membrane protein</topology>
    </subcellularLocation>
</comment>
<dbReference type="NCBIfam" id="NF006017">
    <property type="entry name" value="PRK08156.1"/>
    <property type="match status" value="1"/>
</dbReference>
<evidence type="ECO:0000313" key="9">
    <source>
        <dbReference type="EMBL" id="CEK26552.1"/>
    </source>
</evidence>
<keyword evidence="3" id="KW-1003">Cell membrane</keyword>
<dbReference type="InterPro" id="IPR029025">
    <property type="entry name" value="T3SS_substrate_exporter_C"/>
</dbReference>
<feature type="transmembrane region" description="Helical" evidence="8">
    <location>
        <begin position="74"/>
        <end position="98"/>
    </location>
</feature>
<evidence type="ECO:0000256" key="8">
    <source>
        <dbReference type="SAM" id="Phobius"/>
    </source>
</evidence>
<keyword evidence="7 8" id="KW-0472">Membrane</keyword>
<dbReference type="PATRIC" id="fig|29486.44.peg.2896"/>
<dbReference type="GeneID" id="66878526"/>
<name>A0A085U435_YERRU</name>
<organism evidence="9">
    <name type="scientific">Yersinia ruckeri</name>
    <dbReference type="NCBI Taxonomy" id="29486"/>
    <lineage>
        <taxon>Bacteria</taxon>
        <taxon>Pseudomonadati</taxon>
        <taxon>Pseudomonadota</taxon>
        <taxon>Gammaproteobacteria</taxon>
        <taxon>Enterobacterales</taxon>
        <taxon>Yersiniaceae</taxon>
        <taxon>Yersinia</taxon>
    </lineage>
</organism>
<dbReference type="Gene3D" id="3.40.1690.10">
    <property type="entry name" value="secretion proteins EscU"/>
    <property type="match status" value="1"/>
</dbReference>
<feature type="transmembrane region" description="Helical" evidence="8">
    <location>
        <begin position="28"/>
        <end position="54"/>
    </location>
</feature>
<dbReference type="SUPFAM" id="SSF160544">
    <property type="entry name" value="EscU C-terminal domain-like"/>
    <property type="match status" value="1"/>
</dbReference>
<gene>
    <name evidence="10" type="primary">ysaU</name>
    <name evidence="9" type="ORF">CSF007_3865</name>
    <name evidence="10" type="ORF">NCTC10476_01336</name>
</gene>
<evidence type="ECO:0000313" key="11">
    <source>
        <dbReference type="Proteomes" id="UP000255169"/>
    </source>
</evidence>
<dbReference type="GO" id="GO:0005886">
    <property type="term" value="C:plasma membrane"/>
    <property type="evidence" value="ECO:0007669"/>
    <property type="project" value="UniProtKB-SubCell"/>
</dbReference>
<accession>A0A085U435</accession>
<dbReference type="RefSeq" id="WP_004722097.1">
    <property type="nucleotide sequence ID" value="NZ_CABIHR010000012.1"/>
</dbReference>
<feature type="transmembrane region" description="Helical" evidence="8">
    <location>
        <begin position="174"/>
        <end position="195"/>
    </location>
</feature>
<comment type="similarity">
    <text evidence="2">Belongs to the type III secretion exporter family.</text>
</comment>
<evidence type="ECO:0000256" key="7">
    <source>
        <dbReference type="ARBA" id="ARBA00023136"/>
    </source>
</evidence>
<evidence type="ECO:0000256" key="2">
    <source>
        <dbReference type="ARBA" id="ARBA00010690"/>
    </source>
</evidence>
<evidence type="ECO:0000256" key="3">
    <source>
        <dbReference type="ARBA" id="ARBA00022475"/>
    </source>
</evidence>
<keyword evidence="5 8" id="KW-1133">Transmembrane helix</keyword>
<dbReference type="EMBL" id="UHJG01000001">
    <property type="protein sequence ID" value="SUQ00063.1"/>
    <property type="molecule type" value="Genomic_DNA"/>
</dbReference>
<dbReference type="NCBIfam" id="TIGR01404">
    <property type="entry name" value="FlhB_rel_III"/>
    <property type="match status" value="1"/>
</dbReference>
<dbReference type="Pfam" id="PF01312">
    <property type="entry name" value="Bac_export_2"/>
    <property type="match status" value="1"/>
</dbReference>
<evidence type="ECO:0000256" key="5">
    <source>
        <dbReference type="ARBA" id="ARBA00022989"/>
    </source>
</evidence>
<dbReference type="InterPro" id="IPR006135">
    <property type="entry name" value="T3SS_substrate_exporter"/>
</dbReference>
<evidence type="ECO:0000256" key="4">
    <source>
        <dbReference type="ARBA" id="ARBA00022692"/>
    </source>
</evidence>
<keyword evidence="4 8" id="KW-0812">Transmembrane</keyword>
<dbReference type="OrthoDB" id="9807950at2"/>
<reference evidence="9" key="1">
    <citation type="journal article" date="2015" name="Genome Announc.">
        <title>Complete Genome Sequence of Yersinia ruckeri Strain CSF007-82, Etiologic Agent of Red Mouth Disease in Salmonid Fish.</title>
        <authorList>
            <person name="Nelson M.C."/>
            <person name="LaPatra S.E."/>
            <person name="Welch T.J."/>
            <person name="Graf J."/>
        </authorList>
    </citation>
    <scope>NUCLEOTIDE SEQUENCE</scope>
    <source>
        <strain evidence="9">CSF007-82</strain>
    </source>
</reference>
<dbReference type="EMBL" id="LN681231">
    <property type="protein sequence ID" value="CEK26552.1"/>
    <property type="molecule type" value="Genomic_DNA"/>
</dbReference>
<dbReference type="PANTHER" id="PTHR30531:SF14">
    <property type="entry name" value="SURFACE PRESENTATION OF ANTIGENS PROTEIN SPAS"/>
    <property type="match status" value="1"/>
</dbReference>
<dbReference type="GO" id="GO:0009306">
    <property type="term" value="P:protein secretion"/>
    <property type="evidence" value="ECO:0007669"/>
    <property type="project" value="InterPro"/>
</dbReference>
<proteinExistence type="inferred from homology"/>
<reference evidence="10 11" key="2">
    <citation type="submission" date="2018-06" db="EMBL/GenBank/DDBJ databases">
        <authorList>
            <consortium name="Pathogen Informatics"/>
            <person name="Doyle S."/>
        </authorList>
    </citation>
    <scope>NUCLEOTIDE SEQUENCE [LARGE SCALE GENOMIC DNA]</scope>
    <source>
        <strain evidence="10 11">NCTC10476</strain>
    </source>
</reference>
<keyword evidence="6" id="KW-0843">Virulence</keyword>
<evidence type="ECO:0000256" key="6">
    <source>
        <dbReference type="ARBA" id="ARBA00023026"/>
    </source>
</evidence>
<dbReference type="KEGG" id="yrb:UGYR_13770"/>
<protein>
    <submittedName>
        <fullName evidence="10">Surface presentation of antigens protein SpaS</fullName>
    </submittedName>
    <submittedName>
        <fullName evidence="9">Type III secretion inner membrane protein (YscU,SpaS,EscU,HrcU,SsaU)</fullName>
    </submittedName>
</protein>
<dbReference type="PANTHER" id="PTHR30531">
    <property type="entry name" value="FLAGELLAR BIOSYNTHETIC PROTEIN FLHB"/>
    <property type="match status" value="1"/>
</dbReference>
<feature type="transmembrane region" description="Helical" evidence="8">
    <location>
        <begin position="134"/>
        <end position="154"/>
    </location>
</feature>
<dbReference type="STRING" id="29486.UGYR_13770"/>
<evidence type="ECO:0000313" key="10">
    <source>
        <dbReference type="EMBL" id="SUQ00063.1"/>
    </source>
</evidence>